<dbReference type="CDD" id="cd02524">
    <property type="entry name" value="G1P_cytidylyltransferase"/>
    <property type="match status" value="1"/>
</dbReference>
<dbReference type="GO" id="GO:0009243">
    <property type="term" value="P:O antigen biosynthetic process"/>
    <property type="evidence" value="ECO:0007669"/>
    <property type="project" value="InterPro"/>
</dbReference>
<dbReference type="NCBIfam" id="TIGR02623">
    <property type="entry name" value="G1P_cyt_trans"/>
    <property type="match status" value="1"/>
</dbReference>
<keyword evidence="3" id="KW-1185">Reference proteome</keyword>
<dbReference type="PANTHER" id="PTHR47183:SF1">
    <property type="entry name" value="GLUCOSE-1-PHOSPHATE CYTIDYLYLTRANSFERASE"/>
    <property type="match status" value="1"/>
</dbReference>
<reference evidence="2 3" key="1">
    <citation type="submission" date="2019-02" db="EMBL/GenBank/DDBJ databases">
        <title>Deep-cultivation of Planctomycetes and their phenomic and genomic characterization uncovers novel biology.</title>
        <authorList>
            <person name="Wiegand S."/>
            <person name="Jogler M."/>
            <person name="Boedeker C."/>
            <person name="Pinto D."/>
            <person name="Vollmers J."/>
            <person name="Rivas-Marin E."/>
            <person name="Kohn T."/>
            <person name="Peeters S.H."/>
            <person name="Heuer A."/>
            <person name="Rast P."/>
            <person name="Oberbeckmann S."/>
            <person name="Bunk B."/>
            <person name="Jeske O."/>
            <person name="Meyerdierks A."/>
            <person name="Storesund J.E."/>
            <person name="Kallscheuer N."/>
            <person name="Luecker S."/>
            <person name="Lage O.M."/>
            <person name="Pohl T."/>
            <person name="Merkel B.J."/>
            <person name="Hornburger P."/>
            <person name="Mueller R.-W."/>
            <person name="Bruemmer F."/>
            <person name="Labrenz M."/>
            <person name="Spormann A.M."/>
            <person name="Op den Camp H."/>
            <person name="Overmann J."/>
            <person name="Amann R."/>
            <person name="Jetten M.S.M."/>
            <person name="Mascher T."/>
            <person name="Medema M.H."/>
            <person name="Devos D.P."/>
            <person name="Kaster A.-K."/>
            <person name="Ovreas L."/>
            <person name="Rohde M."/>
            <person name="Galperin M.Y."/>
            <person name="Jogler C."/>
        </authorList>
    </citation>
    <scope>NUCLEOTIDE SEQUENCE [LARGE SCALE GENOMIC DNA]</scope>
    <source>
        <strain evidence="2 3">ElP</strain>
    </source>
</reference>
<dbReference type="Gene3D" id="3.90.550.10">
    <property type="entry name" value="Spore Coat Polysaccharide Biosynthesis Protein SpsA, Chain A"/>
    <property type="match status" value="1"/>
</dbReference>
<dbReference type="Pfam" id="PF00483">
    <property type="entry name" value="NTP_transferase"/>
    <property type="match status" value="1"/>
</dbReference>
<dbReference type="EC" id="2.7.7.33" evidence="2"/>
<dbReference type="InterPro" id="IPR013446">
    <property type="entry name" value="G1P_cyt_trans-like"/>
</dbReference>
<feature type="domain" description="Nucleotidyl transferase" evidence="1">
    <location>
        <begin position="3"/>
        <end position="202"/>
    </location>
</feature>
<dbReference type="OrthoDB" id="9801899at2"/>
<accession>A0A518H3P3</accession>
<proteinExistence type="predicted"/>
<dbReference type="AlphaFoldDB" id="A0A518H3P3"/>
<keyword evidence="2" id="KW-0808">Transferase</keyword>
<dbReference type="PANTHER" id="PTHR47183">
    <property type="entry name" value="GLUCOSE-1-PHOSPHATE CYTIDYLYLTRANSFERASE-RELATED"/>
    <property type="match status" value="1"/>
</dbReference>
<dbReference type="KEGG" id="tpla:ElP_33790"/>
<dbReference type="RefSeq" id="WP_145271111.1">
    <property type="nucleotide sequence ID" value="NZ_CP036426.1"/>
</dbReference>
<keyword evidence="2" id="KW-0548">Nucleotidyltransferase</keyword>
<dbReference type="GO" id="GO:0047343">
    <property type="term" value="F:glucose-1-phosphate cytidylyltransferase activity"/>
    <property type="evidence" value="ECO:0007669"/>
    <property type="project" value="UniProtKB-EC"/>
</dbReference>
<dbReference type="Proteomes" id="UP000317835">
    <property type="component" value="Chromosome"/>
</dbReference>
<sequence length="272" mass="31306">MQVVILCGGQGTRLREETEFRPKPMVEVGGRPILWHIMKSYAHHGFRRFVLCLGYRGDFIKQYFLNYEPLSNDFTVRLGSRPRVTYHGAHPEQDFQVTLADTGPQTMTGGRVRRVEPYVDGDTFMVTYGDGLADVNISELLAFHHRHGKLATVTAHRPASRFGVLEIADDHRVVRFAEKPKSDGWASAGFFVFNRRLFDYLGDDECVLEREPLERIAAEGQLMVYKHEGFFFAMDTYREYLALNELWDQDEAPWKVWDDDSGQDHRSLLLAG</sequence>
<evidence type="ECO:0000313" key="3">
    <source>
        <dbReference type="Proteomes" id="UP000317835"/>
    </source>
</evidence>
<organism evidence="2 3">
    <name type="scientific">Tautonia plasticadhaerens</name>
    <dbReference type="NCBI Taxonomy" id="2527974"/>
    <lineage>
        <taxon>Bacteria</taxon>
        <taxon>Pseudomonadati</taxon>
        <taxon>Planctomycetota</taxon>
        <taxon>Planctomycetia</taxon>
        <taxon>Isosphaerales</taxon>
        <taxon>Isosphaeraceae</taxon>
        <taxon>Tautonia</taxon>
    </lineage>
</organism>
<name>A0A518H3P3_9BACT</name>
<gene>
    <name evidence="2" type="primary">rfbF</name>
    <name evidence="2" type="ORF">ElP_33790</name>
</gene>
<dbReference type="InterPro" id="IPR046981">
    <property type="entry name" value="G1P_cyt_trans"/>
</dbReference>
<protein>
    <submittedName>
        <fullName evidence="2">Glucose-1-phosphate cytidylyltransferase</fullName>
        <ecNumber evidence="2">2.7.7.33</ecNumber>
    </submittedName>
</protein>
<evidence type="ECO:0000313" key="2">
    <source>
        <dbReference type="EMBL" id="QDV35476.1"/>
    </source>
</evidence>
<evidence type="ECO:0000259" key="1">
    <source>
        <dbReference type="Pfam" id="PF00483"/>
    </source>
</evidence>
<dbReference type="InterPro" id="IPR005835">
    <property type="entry name" value="NTP_transferase_dom"/>
</dbReference>
<dbReference type="SUPFAM" id="SSF53448">
    <property type="entry name" value="Nucleotide-diphospho-sugar transferases"/>
    <property type="match status" value="1"/>
</dbReference>
<dbReference type="InterPro" id="IPR029044">
    <property type="entry name" value="Nucleotide-diphossugar_trans"/>
</dbReference>
<dbReference type="EMBL" id="CP036426">
    <property type="protein sequence ID" value="QDV35476.1"/>
    <property type="molecule type" value="Genomic_DNA"/>
</dbReference>